<evidence type="ECO:0000256" key="4">
    <source>
        <dbReference type="ARBA" id="ARBA00022643"/>
    </source>
</evidence>
<feature type="region of interest" description="Disordered" evidence="6">
    <location>
        <begin position="59"/>
        <end position="87"/>
    </location>
</feature>
<evidence type="ECO:0000256" key="2">
    <source>
        <dbReference type="ARBA" id="ARBA00005979"/>
    </source>
</evidence>
<dbReference type="Pfam" id="PF00724">
    <property type="entry name" value="Oxidored_FMN"/>
    <property type="match status" value="1"/>
</dbReference>
<comment type="similarity">
    <text evidence="2">Belongs to the NADH:flavin oxidoreductase/NADH oxidase family.</text>
</comment>
<dbReference type="STRING" id="3821.A0A151TDV6"/>
<dbReference type="EMBL" id="CM003608">
    <property type="protein sequence ID" value="KYP65218.1"/>
    <property type="molecule type" value="Genomic_DNA"/>
</dbReference>
<keyword evidence="5" id="KW-0521">NADP</keyword>
<evidence type="ECO:0000313" key="9">
    <source>
        <dbReference type="Proteomes" id="UP000075243"/>
    </source>
</evidence>
<name>A0A151TDV6_CAJCA</name>
<comment type="cofactor">
    <cofactor evidence="1">
        <name>FMN</name>
        <dbReference type="ChEBI" id="CHEBI:58210"/>
    </cofactor>
</comment>
<dbReference type="GO" id="GO:0016491">
    <property type="term" value="F:oxidoreductase activity"/>
    <property type="evidence" value="ECO:0007669"/>
    <property type="project" value="InterPro"/>
</dbReference>
<evidence type="ECO:0000259" key="7">
    <source>
        <dbReference type="Pfam" id="PF00724"/>
    </source>
</evidence>
<proteinExistence type="inferred from homology"/>
<keyword evidence="3" id="KW-0285">Flavoprotein</keyword>
<evidence type="ECO:0000256" key="5">
    <source>
        <dbReference type="ARBA" id="ARBA00022857"/>
    </source>
</evidence>
<dbReference type="PANTHER" id="PTHR22893:SF62">
    <property type="entry name" value="12-OXOPHYTODIENOATE REDUCTASE-LIKE PROTEIN"/>
    <property type="match status" value="1"/>
</dbReference>
<dbReference type="Gramene" id="C.cajan_11123.t">
    <property type="protein sequence ID" value="C.cajan_11123.t"/>
    <property type="gene ID" value="C.cajan_11123"/>
</dbReference>
<evidence type="ECO:0000256" key="3">
    <source>
        <dbReference type="ARBA" id="ARBA00022630"/>
    </source>
</evidence>
<gene>
    <name evidence="8" type="ORF">KK1_011449</name>
</gene>
<dbReference type="Gene3D" id="3.20.20.70">
    <property type="entry name" value="Aldolase class I"/>
    <property type="match status" value="2"/>
</dbReference>
<feature type="domain" description="NADH:flavin oxidoreductase/NADH oxidase N-terminal" evidence="7">
    <location>
        <begin position="41"/>
        <end position="208"/>
    </location>
</feature>
<reference evidence="8 9" key="1">
    <citation type="journal article" date="2012" name="Nat. Biotechnol.">
        <title>Draft genome sequence of pigeonpea (Cajanus cajan), an orphan legume crop of resource-poor farmers.</title>
        <authorList>
            <person name="Varshney R.K."/>
            <person name="Chen W."/>
            <person name="Li Y."/>
            <person name="Bharti A.K."/>
            <person name="Saxena R.K."/>
            <person name="Schlueter J.A."/>
            <person name="Donoghue M.T."/>
            <person name="Azam S."/>
            <person name="Fan G."/>
            <person name="Whaley A.M."/>
            <person name="Farmer A.D."/>
            <person name="Sheridan J."/>
            <person name="Iwata A."/>
            <person name="Tuteja R."/>
            <person name="Penmetsa R.V."/>
            <person name="Wu W."/>
            <person name="Upadhyaya H.D."/>
            <person name="Yang S.P."/>
            <person name="Shah T."/>
            <person name="Saxena K.B."/>
            <person name="Michael T."/>
            <person name="McCombie W.R."/>
            <person name="Yang B."/>
            <person name="Zhang G."/>
            <person name="Yang H."/>
            <person name="Wang J."/>
            <person name="Spillane C."/>
            <person name="Cook D.R."/>
            <person name="May G.D."/>
            <person name="Xu X."/>
            <person name="Jackson S.A."/>
        </authorList>
    </citation>
    <scope>NUCLEOTIDE SEQUENCE [LARGE SCALE GENOMIC DNA]</scope>
    <source>
        <strain evidence="9">cv. Asha</strain>
    </source>
</reference>
<organism evidence="8 9">
    <name type="scientific">Cajanus cajan</name>
    <name type="common">Pigeon pea</name>
    <name type="synonym">Cajanus indicus</name>
    <dbReference type="NCBI Taxonomy" id="3821"/>
    <lineage>
        <taxon>Eukaryota</taxon>
        <taxon>Viridiplantae</taxon>
        <taxon>Streptophyta</taxon>
        <taxon>Embryophyta</taxon>
        <taxon>Tracheophyta</taxon>
        <taxon>Spermatophyta</taxon>
        <taxon>Magnoliopsida</taxon>
        <taxon>eudicotyledons</taxon>
        <taxon>Gunneridae</taxon>
        <taxon>Pentapetalae</taxon>
        <taxon>rosids</taxon>
        <taxon>fabids</taxon>
        <taxon>Fabales</taxon>
        <taxon>Fabaceae</taxon>
        <taxon>Papilionoideae</taxon>
        <taxon>50 kb inversion clade</taxon>
        <taxon>NPAAA clade</taxon>
        <taxon>indigoferoid/millettioid clade</taxon>
        <taxon>Phaseoleae</taxon>
        <taxon>Cajanus</taxon>
    </lineage>
</organism>
<dbReference type="InterPro" id="IPR001155">
    <property type="entry name" value="OxRdtase_FMN_N"/>
</dbReference>
<evidence type="ECO:0000256" key="6">
    <source>
        <dbReference type="SAM" id="MobiDB-lite"/>
    </source>
</evidence>
<accession>A0A151TDV6</accession>
<dbReference type="SUPFAM" id="SSF51395">
    <property type="entry name" value="FMN-linked oxidoreductases"/>
    <property type="match status" value="1"/>
</dbReference>
<dbReference type="PANTHER" id="PTHR22893">
    <property type="entry name" value="NADH OXIDOREDUCTASE-RELATED"/>
    <property type="match status" value="1"/>
</dbReference>
<dbReference type="Proteomes" id="UP000075243">
    <property type="component" value="Chromosome 6"/>
</dbReference>
<protein>
    <submittedName>
        <fullName evidence="8">12-oxophytodienoate reductase 2</fullName>
    </submittedName>
</protein>
<dbReference type="InterPro" id="IPR045247">
    <property type="entry name" value="Oye-like"/>
</dbReference>
<dbReference type="AlphaFoldDB" id="A0A151TDV6"/>
<dbReference type="GO" id="GO:0010181">
    <property type="term" value="F:FMN binding"/>
    <property type="evidence" value="ECO:0007669"/>
    <property type="project" value="InterPro"/>
</dbReference>
<sequence length="212" mass="23744">MQGSLIHLSFGKKGHVEAWKPIASAIHEKEGIFFCQLWHARRVSNYCFDGVEIHRGNGHSEHGSTQLLGGPMTRARTKKDKVNDRDDKYGGNLENRCRFLLQVVKAVADEIGANKVGVWLSLFADYNDYEDSDPQALSIYVAQSFNELGILYYHMIEPRMITLLPIRKGFNKGTFIVAGGYNRSVGNEAISNTTANLVTYGCLFLANPYPLK</sequence>
<evidence type="ECO:0000256" key="1">
    <source>
        <dbReference type="ARBA" id="ARBA00001917"/>
    </source>
</evidence>
<keyword evidence="4" id="KW-0288">FMN</keyword>
<keyword evidence="9" id="KW-1185">Reference proteome</keyword>
<dbReference type="InterPro" id="IPR013785">
    <property type="entry name" value="Aldolase_TIM"/>
</dbReference>
<evidence type="ECO:0000313" key="8">
    <source>
        <dbReference type="EMBL" id="KYP65218.1"/>
    </source>
</evidence>